<keyword evidence="1" id="KW-0812">Transmembrane</keyword>
<sequence length="95" mass="10666">MHFVINVFVAGVCFISLILFKEIFNKVMKVLLSVVGCGTLSYALSILVKKCGEWFGCWSGDAKYIKGNFLWILPIVLVIYIIICFIIAKKNKASN</sequence>
<dbReference type="EMBL" id="JAJDKQ010000043">
    <property type="protein sequence ID" value="MCB8563115.1"/>
    <property type="molecule type" value="Genomic_DNA"/>
</dbReference>
<dbReference type="Proteomes" id="UP001197827">
    <property type="component" value="Unassembled WGS sequence"/>
</dbReference>
<protein>
    <submittedName>
        <fullName evidence="2">Uncharacterized protein</fullName>
    </submittedName>
</protein>
<feature type="transmembrane region" description="Helical" evidence="1">
    <location>
        <begin position="6"/>
        <end position="23"/>
    </location>
</feature>
<keyword evidence="1" id="KW-1133">Transmembrane helix</keyword>
<proteinExistence type="predicted"/>
<keyword evidence="1" id="KW-0472">Membrane</keyword>
<dbReference type="RefSeq" id="WP_118306613.1">
    <property type="nucleotide sequence ID" value="NZ_JAJDKQ010000043.1"/>
</dbReference>
<organism evidence="2 3">
    <name type="scientific">Faecalibacillus intestinalis</name>
    <dbReference type="NCBI Taxonomy" id="1982626"/>
    <lineage>
        <taxon>Bacteria</taxon>
        <taxon>Bacillati</taxon>
        <taxon>Bacillota</taxon>
        <taxon>Erysipelotrichia</taxon>
        <taxon>Erysipelotrichales</taxon>
        <taxon>Coprobacillaceae</taxon>
        <taxon>Faecalibacillus</taxon>
    </lineage>
</organism>
<dbReference type="AlphaFoldDB" id="A0AAW4VTY3"/>
<accession>A0AAW4VTY3</accession>
<evidence type="ECO:0000313" key="3">
    <source>
        <dbReference type="Proteomes" id="UP001197827"/>
    </source>
</evidence>
<evidence type="ECO:0000256" key="1">
    <source>
        <dbReference type="SAM" id="Phobius"/>
    </source>
</evidence>
<evidence type="ECO:0000313" key="2">
    <source>
        <dbReference type="EMBL" id="MCB8563115.1"/>
    </source>
</evidence>
<name>A0AAW4VTY3_9FIRM</name>
<gene>
    <name evidence="2" type="ORF">LJD74_14070</name>
</gene>
<comment type="caution">
    <text evidence="2">The sequence shown here is derived from an EMBL/GenBank/DDBJ whole genome shotgun (WGS) entry which is preliminary data.</text>
</comment>
<feature type="transmembrane region" description="Helical" evidence="1">
    <location>
        <begin position="68"/>
        <end position="88"/>
    </location>
</feature>
<feature type="transmembrane region" description="Helical" evidence="1">
    <location>
        <begin position="30"/>
        <end position="48"/>
    </location>
</feature>
<reference evidence="2" key="1">
    <citation type="submission" date="2021-10" db="EMBL/GenBank/DDBJ databases">
        <title>Collection of gut derived symbiotic bacterial strains cultured from healthy donors.</title>
        <authorList>
            <person name="Lin H."/>
            <person name="Littmann E."/>
            <person name="Kohout C."/>
            <person name="Pamer E.G."/>
        </authorList>
    </citation>
    <scope>NUCLEOTIDE SEQUENCE</scope>
    <source>
        <strain evidence="2">DFI.5.2</strain>
    </source>
</reference>